<proteinExistence type="predicted"/>
<feature type="non-terminal residue" evidence="1">
    <location>
        <position position="77"/>
    </location>
</feature>
<dbReference type="Proteomes" id="UP000789396">
    <property type="component" value="Unassembled WGS sequence"/>
</dbReference>
<feature type="non-terminal residue" evidence="1">
    <location>
        <position position="1"/>
    </location>
</feature>
<comment type="caution">
    <text evidence="1">The sequence shown here is derived from an EMBL/GenBank/DDBJ whole genome shotgun (WGS) entry which is preliminary data.</text>
</comment>
<name>A0A9N9JC68_9GLOM</name>
<reference evidence="1" key="1">
    <citation type="submission" date="2021-06" db="EMBL/GenBank/DDBJ databases">
        <authorList>
            <person name="Kallberg Y."/>
            <person name="Tangrot J."/>
            <person name="Rosling A."/>
        </authorList>
    </citation>
    <scope>NUCLEOTIDE SEQUENCE</scope>
    <source>
        <strain evidence="1">IN212</strain>
    </source>
</reference>
<accession>A0A9N9JC68</accession>
<protein>
    <submittedName>
        <fullName evidence="1">18957_t:CDS:1</fullName>
    </submittedName>
</protein>
<dbReference type="OrthoDB" id="2320279at2759"/>
<organism evidence="1 2">
    <name type="scientific">Racocetra fulgida</name>
    <dbReference type="NCBI Taxonomy" id="60492"/>
    <lineage>
        <taxon>Eukaryota</taxon>
        <taxon>Fungi</taxon>
        <taxon>Fungi incertae sedis</taxon>
        <taxon>Mucoromycota</taxon>
        <taxon>Glomeromycotina</taxon>
        <taxon>Glomeromycetes</taxon>
        <taxon>Diversisporales</taxon>
        <taxon>Gigasporaceae</taxon>
        <taxon>Racocetra</taxon>
    </lineage>
</organism>
<evidence type="ECO:0000313" key="2">
    <source>
        <dbReference type="Proteomes" id="UP000789396"/>
    </source>
</evidence>
<gene>
    <name evidence="1" type="ORF">RFULGI_LOCUS15256</name>
</gene>
<dbReference type="AlphaFoldDB" id="A0A9N9JC68"/>
<evidence type="ECO:0000313" key="1">
    <source>
        <dbReference type="EMBL" id="CAG8773744.1"/>
    </source>
</evidence>
<dbReference type="EMBL" id="CAJVPZ010048219">
    <property type="protein sequence ID" value="CAG8773744.1"/>
    <property type="molecule type" value="Genomic_DNA"/>
</dbReference>
<sequence>IRKRTYEHVNDNDIQYVSINTKGFPALKEYCERLRQLMNNHLEEDIIIAAIKDTRHQKMWDVIPILNRILKEGKIET</sequence>
<keyword evidence="2" id="KW-1185">Reference proteome</keyword>